<evidence type="ECO:0000313" key="17">
    <source>
        <dbReference type="Proteomes" id="UP000327157"/>
    </source>
</evidence>
<organism evidence="16 17">
    <name type="scientific">Pyrus ussuriensis x Pyrus communis</name>
    <dbReference type="NCBI Taxonomy" id="2448454"/>
    <lineage>
        <taxon>Eukaryota</taxon>
        <taxon>Viridiplantae</taxon>
        <taxon>Streptophyta</taxon>
        <taxon>Embryophyta</taxon>
        <taxon>Tracheophyta</taxon>
        <taxon>Spermatophyta</taxon>
        <taxon>Magnoliopsida</taxon>
        <taxon>eudicotyledons</taxon>
        <taxon>Gunneridae</taxon>
        <taxon>Pentapetalae</taxon>
        <taxon>rosids</taxon>
        <taxon>fabids</taxon>
        <taxon>Rosales</taxon>
        <taxon>Rosaceae</taxon>
        <taxon>Amygdaloideae</taxon>
        <taxon>Maleae</taxon>
        <taxon>Pyrus</taxon>
    </lineage>
</organism>
<dbReference type="InterPro" id="IPR044726">
    <property type="entry name" value="ABCC_6TM_D2"/>
</dbReference>
<evidence type="ECO:0000256" key="7">
    <source>
        <dbReference type="ARBA" id="ARBA00022741"/>
    </source>
</evidence>
<evidence type="ECO:0000256" key="1">
    <source>
        <dbReference type="ARBA" id="ARBA00004141"/>
    </source>
</evidence>
<gene>
    <name evidence="16" type="ORF">D8674_023330</name>
</gene>
<feature type="transmembrane region" description="Helical" evidence="13">
    <location>
        <begin position="167"/>
        <end position="200"/>
    </location>
</feature>
<dbReference type="FunFam" id="3.40.50.300:FF:000997">
    <property type="entry name" value="Multidrug resistance-associated protein 1"/>
    <property type="match status" value="1"/>
</dbReference>
<evidence type="ECO:0000259" key="14">
    <source>
        <dbReference type="PROSITE" id="PS50893"/>
    </source>
</evidence>
<dbReference type="GO" id="GO:0005524">
    <property type="term" value="F:ATP binding"/>
    <property type="evidence" value="ECO:0007669"/>
    <property type="project" value="UniProtKB-KW"/>
</dbReference>
<keyword evidence="17" id="KW-1185">Reference proteome</keyword>
<dbReference type="Gene3D" id="3.40.50.300">
    <property type="entry name" value="P-loop containing nucleotide triphosphate hydrolases"/>
    <property type="match status" value="2"/>
</dbReference>
<evidence type="ECO:0000313" key="16">
    <source>
        <dbReference type="EMBL" id="KAB2616742.1"/>
    </source>
</evidence>
<evidence type="ECO:0000256" key="9">
    <source>
        <dbReference type="ARBA" id="ARBA00022967"/>
    </source>
</evidence>
<feature type="transmembrane region" description="Helical" evidence="13">
    <location>
        <begin position="643"/>
        <end position="662"/>
    </location>
</feature>
<dbReference type="FunFam" id="1.20.1560.10:FF:000002">
    <property type="entry name" value="ABC transporter C family member 5"/>
    <property type="match status" value="1"/>
</dbReference>
<name>A0A5N5GSW0_9ROSA</name>
<evidence type="ECO:0000256" key="13">
    <source>
        <dbReference type="SAM" id="Phobius"/>
    </source>
</evidence>
<dbReference type="GO" id="GO:0008559">
    <property type="term" value="F:ABC-type xenobiotic transporter activity"/>
    <property type="evidence" value="ECO:0007669"/>
    <property type="project" value="UniProtKB-EC"/>
</dbReference>
<feature type="transmembrane region" description="Helical" evidence="13">
    <location>
        <begin position="745"/>
        <end position="764"/>
    </location>
</feature>
<feature type="transmembrane region" description="Helical" evidence="13">
    <location>
        <begin position="69"/>
        <end position="93"/>
    </location>
</feature>
<evidence type="ECO:0000256" key="10">
    <source>
        <dbReference type="ARBA" id="ARBA00022989"/>
    </source>
</evidence>
<comment type="caution">
    <text evidence="16">The sequence shown here is derived from an EMBL/GenBank/DDBJ whole genome shotgun (WGS) entry which is preliminary data.</text>
</comment>
<keyword evidence="9" id="KW-1278">Translocase</keyword>
<reference evidence="17" key="2">
    <citation type="submission" date="2019-10" db="EMBL/GenBank/DDBJ databases">
        <title>A de novo genome assembly of a pear dwarfing rootstock.</title>
        <authorList>
            <person name="Wang F."/>
            <person name="Wang J."/>
            <person name="Li S."/>
            <person name="Zhang Y."/>
            <person name="Fang M."/>
            <person name="Ma L."/>
            <person name="Zhao Y."/>
            <person name="Jiang S."/>
        </authorList>
    </citation>
    <scope>NUCLEOTIDE SEQUENCE [LARGE SCALE GENOMIC DNA]</scope>
</reference>
<feature type="domain" description="ABC transmembrane type-1" evidence="15">
    <location>
        <begin position="70"/>
        <end position="314"/>
    </location>
</feature>
<dbReference type="SMART" id="SM00382">
    <property type="entry name" value="AAA"/>
    <property type="match status" value="2"/>
</dbReference>
<dbReference type="EC" id="7.6.2.2" evidence="3"/>
<evidence type="ECO:0000256" key="3">
    <source>
        <dbReference type="ARBA" id="ARBA00012191"/>
    </source>
</evidence>
<keyword evidence="7" id="KW-0547">Nucleotide-binding</keyword>
<sequence>MSFWWLNPLMRKGKQRILGGEDIPQLRQADQARTWYLKLTEQLRIRKEGGSSHSPSVVSIIFYCKRRAILISGLFALIKVVTLTSNPLFLLAFIKVAQGDSSFKYEAYALTLGLFIMKILESLSERQWCFKTRLIGLQVRSLISAVIYQKQLRLSNSAKLEHSPGEIVNYVALCLSLLIVYYCVGLATIAALTVLLVTLLASSPMAKLKDEYQSKSTSNMKILKLYSWEKNFKRVIKGLRTEELKWISKLLSQKRYYNVLFWSSPMLVSTVTFWTCYVIGFTLSASNVFTFLATLRIVQEPIKLIPDIFGAFIEAKVSFSRIVKFLDAPELENRQTRKESSGKEGDHSSLVDSINDTKATLRNINLAVKPGEKVAICGEVGSGKSTLLAAILGEATRMNGIVCSGIWEDSYVSQSAWIQTGTIQENILFGSLMDRVRYQDTLEKCSLVKDLEMLPFRDLTQIGERGVNLSGGQKQCIQLARALYQNADVYLLDDPFSAVDAHTATSLFNEYVMGALLEKTVLLVTHQLMSSGKILREVPYQELLASCKEFQDLVNAHNDTANSERQAEHASTRKHKASIKEIEKLETDKKREKSEPYIQYLKQGRGFFYFSLSLFFHVMFIVGQFIQVFWLASNLQDNRVSRFKLFVVYSGVMCVMILSVLFRSLSLVDLGCGASKSIFDTLLNSLFRAPMLFYDSTPVGRILSRVSTDMNIIDLEVAFKFLTAVGGTLNMYSILLVLVYRTWPIMFLIAPTIYATILFQNYYFASAKELMQMNGTMKSALASHLAESIAGALTIGAFGEEDRFWSKNLDLIDANASVDFHNFSANEWLIERLELLCAIVLSASALFIILIQFDSSSSGLIGMTLSYGLPLNAFLVMSVQFQGLLANSIISVEMVEQYMHIPSEAPEVKEENRPARTWPTVGKVEICNLKLRYTPDSPLVLRGISCTIEGGNKIGIVGRTGSGKTTLISVLFRLVEPSDGKVIVDDYDISTIGLHDLRSRFGIIPQDPTLFNGSVRFNLDPLSEHTDHQIWEVLEKCQLREAIQEKVEGLDSLVVQDGTNWSMGQRQLFCLGRALLKRSQILVVDEATASMDNATDSVLQKTIRTEFADCTVITVAHRIPTVMDCTKVLTISDGKQLSIAIYILVMVINEIYHDREISRV</sequence>
<evidence type="ECO:0000256" key="6">
    <source>
        <dbReference type="ARBA" id="ARBA00022737"/>
    </source>
</evidence>
<dbReference type="Pfam" id="PF00664">
    <property type="entry name" value="ABC_membrane"/>
    <property type="match status" value="1"/>
</dbReference>
<dbReference type="PROSITE" id="PS00211">
    <property type="entry name" value="ABC_TRANSPORTER_1"/>
    <property type="match status" value="1"/>
</dbReference>
<accession>A0A5N5GSW0</accession>
<dbReference type="Gene3D" id="1.20.1560.10">
    <property type="entry name" value="ABC transporter type 1, transmembrane domain"/>
    <property type="match status" value="2"/>
</dbReference>
<dbReference type="InterPro" id="IPR011527">
    <property type="entry name" value="ABC1_TM_dom"/>
</dbReference>
<evidence type="ECO:0000259" key="15">
    <source>
        <dbReference type="PROSITE" id="PS50929"/>
    </source>
</evidence>
<dbReference type="InterPro" id="IPR003593">
    <property type="entry name" value="AAA+_ATPase"/>
</dbReference>
<dbReference type="PROSITE" id="PS50893">
    <property type="entry name" value="ABC_TRANSPORTER_2"/>
    <property type="match status" value="2"/>
</dbReference>
<dbReference type="Pfam" id="PF00005">
    <property type="entry name" value="ABC_tran"/>
    <property type="match status" value="2"/>
</dbReference>
<dbReference type="EMBL" id="SMOL01000402">
    <property type="protein sequence ID" value="KAB2616742.1"/>
    <property type="molecule type" value="Genomic_DNA"/>
</dbReference>
<feature type="domain" description="ABC transporter" evidence="14">
    <location>
        <begin position="924"/>
        <end position="1158"/>
    </location>
</feature>
<dbReference type="PANTHER" id="PTHR24223">
    <property type="entry name" value="ATP-BINDING CASSETTE SUB-FAMILY C"/>
    <property type="match status" value="1"/>
</dbReference>
<feature type="domain" description="ABC transporter" evidence="14">
    <location>
        <begin position="345"/>
        <end position="556"/>
    </location>
</feature>
<dbReference type="SUPFAM" id="SSF52540">
    <property type="entry name" value="P-loop containing nucleoside triphosphate hydrolases"/>
    <property type="match status" value="2"/>
</dbReference>
<feature type="transmembrane region" description="Helical" evidence="13">
    <location>
        <begin position="717"/>
        <end position="739"/>
    </location>
</feature>
<reference evidence="16 17" key="3">
    <citation type="submission" date="2019-11" db="EMBL/GenBank/DDBJ databases">
        <title>A de novo genome assembly of a pear dwarfing rootstock.</title>
        <authorList>
            <person name="Wang F."/>
            <person name="Wang J."/>
            <person name="Li S."/>
            <person name="Zhang Y."/>
            <person name="Fang M."/>
            <person name="Ma L."/>
            <person name="Zhao Y."/>
            <person name="Jiang S."/>
        </authorList>
    </citation>
    <scope>NUCLEOTIDE SEQUENCE [LARGE SCALE GENOMIC DNA]</scope>
    <source>
        <strain evidence="16">S2</strain>
        <tissue evidence="16">Leaf</tissue>
    </source>
</reference>
<dbReference type="GO" id="GO:0016020">
    <property type="term" value="C:membrane"/>
    <property type="evidence" value="ECO:0007669"/>
    <property type="project" value="UniProtKB-SubCell"/>
</dbReference>
<dbReference type="FunFam" id="3.40.50.300:FF:000163">
    <property type="entry name" value="Multidrug resistance-associated protein member 4"/>
    <property type="match status" value="1"/>
</dbReference>
<dbReference type="CDD" id="cd03250">
    <property type="entry name" value="ABCC_MRP_domain1"/>
    <property type="match status" value="1"/>
</dbReference>
<dbReference type="InterPro" id="IPR050173">
    <property type="entry name" value="ABC_transporter_C-like"/>
</dbReference>
<keyword evidence="10 13" id="KW-1133">Transmembrane helix</keyword>
<dbReference type="InterPro" id="IPR044746">
    <property type="entry name" value="ABCC_6TM_D1"/>
</dbReference>
<feature type="domain" description="ABC transmembrane type-1" evidence="15">
    <location>
        <begin position="618"/>
        <end position="887"/>
    </location>
</feature>
<comment type="subcellular location">
    <subcellularLocation>
        <location evidence="1">Membrane</location>
        <topology evidence="1">Multi-pass membrane protein</topology>
    </subcellularLocation>
</comment>
<comment type="catalytic activity">
    <reaction evidence="12">
        <text>ATP + H2O + xenobioticSide 1 = ADP + phosphate + xenobioticSide 2.</text>
        <dbReference type="EC" id="7.6.2.2"/>
    </reaction>
</comment>
<keyword evidence="8" id="KW-0067">ATP-binding</keyword>
<dbReference type="GO" id="GO:0016887">
    <property type="term" value="F:ATP hydrolysis activity"/>
    <property type="evidence" value="ECO:0007669"/>
    <property type="project" value="InterPro"/>
</dbReference>
<dbReference type="PANTHER" id="PTHR24223:SF263">
    <property type="entry name" value="ABC-TYPE XENOBIOTIC TRANSPORTER"/>
    <property type="match status" value="1"/>
</dbReference>
<evidence type="ECO:0000256" key="4">
    <source>
        <dbReference type="ARBA" id="ARBA00022448"/>
    </source>
</evidence>
<reference evidence="16 17" key="1">
    <citation type="submission" date="2019-09" db="EMBL/GenBank/DDBJ databases">
        <authorList>
            <person name="Ou C."/>
        </authorList>
    </citation>
    <scope>NUCLEOTIDE SEQUENCE [LARGE SCALE GENOMIC DNA]</scope>
    <source>
        <strain evidence="16">S2</strain>
        <tissue evidence="16">Leaf</tissue>
    </source>
</reference>
<comment type="similarity">
    <text evidence="2">Belongs to the ABC transporter superfamily. ABCC family. Conjugate transporter (TC 3.A.1.208) subfamily.</text>
</comment>
<protein>
    <recommendedName>
        <fullName evidence="3">ABC-type xenobiotic transporter</fullName>
        <ecNumber evidence="3">7.6.2.2</ecNumber>
    </recommendedName>
</protein>
<keyword evidence="11 13" id="KW-0472">Membrane</keyword>
<evidence type="ECO:0000256" key="12">
    <source>
        <dbReference type="ARBA" id="ARBA00034018"/>
    </source>
</evidence>
<dbReference type="CDD" id="cd18579">
    <property type="entry name" value="ABC_6TM_ABCC_D1"/>
    <property type="match status" value="1"/>
</dbReference>
<dbReference type="PROSITE" id="PS50929">
    <property type="entry name" value="ABC_TM1F"/>
    <property type="match status" value="2"/>
</dbReference>
<feature type="transmembrane region" description="Helical" evidence="13">
    <location>
        <begin position="105"/>
        <end position="123"/>
    </location>
</feature>
<feature type="transmembrane region" description="Helical" evidence="13">
    <location>
        <begin position="833"/>
        <end position="853"/>
    </location>
</feature>
<proteinExistence type="inferred from homology"/>
<feature type="transmembrane region" description="Helical" evidence="13">
    <location>
        <begin position="271"/>
        <end position="295"/>
    </location>
</feature>
<keyword evidence="4" id="KW-0813">Transport</keyword>
<dbReference type="Proteomes" id="UP000327157">
    <property type="component" value="Chromosome 3"/>
</dbReference>
<dbReference type="OrthoDB" id="6500128at2759"/>
<dbReference type="InterPro" id="IPR036640">
    <property type="entry name" value="ABC1_TM_sf"/>
</dbReference>
<keyword evidence="5 13" id="KW-0812">Transmembrane</keyword>
<dbReference type="SUPFAM" id="SSF90123">
    <property type="entry name" value="ABC transporter transmembrane region"/>
    <property type="match status" value="2"/>
</dbReference>
<keyword evidence="6" id="KW-0677">Repeat</keyword>
<evidence type="ECO:0000256" key="8">
    <source>
        <dbReference type="ARBA" id="ARBA00022840"/>
    </source>
</evidence>
<feature type="transmembrane region" description="Helical" evidence="13">
    <location>
        <begin position="607"/>
        <end position="631"/>
    </location>
</feature>
<dbReference type="InterPro" id="IPR003439">
    <property type="entry name" value="ABC_transporter-like_ATP-bd"/>
</dbReference>
<dbReference type="InterPro" id="IPR027417">
    <property type="entry name" value="P-loop_NTPase"/>
</dbReference>
<evidence type="ECO:0000256" key="11">
    <source>
        <dbReference type="ARBA" id="ARBA00023136"/>
    </source>
</evidence>
<dbReference type="InterPro" id="IPR017871">
    <property type="entry name" value="ABC_transporter-like_CS"/>
</dbReference>
<dbReference type="CDD" id="cd18580">
    <property type="entry name" value="ABC_6TM_ABCC_D2"/>
    <property type="match status" value="1"/>
</dbReference>
<evidence type="ECO:0000256" key="5">
    <source>
        <dbReference type="ARBA" id="ARBA00022692"/>
    </source>
</evidence>
<dbReference type="AlphaFoldDB" id="A0A5N5GSW0"/>
<evidence type="ECO:0000256" key="2">
    <source>
        <dbReference type="ARBA" id="ARBA00009726"/>
    </source>
</evidence>
<dbReference type="CDD" id="cd03244">
    <property type="entry name" value="ABCC_MRP_domain2"/>
    <property type="match status" value="1"/>
</dbReference>